<feature type="compositionally biased region" description="Basic and acidic residues" evidence="1">
    <location>
        <begin position="603"/>
        <end position="614"/>
    </location>
</feature>
<dbReference type="AlphaFoldDB" id="A0AAD6WUX0"/>
<feature type="region of interest" description="Disordered" evidence="1">
    <location>
        <begin position="584"/>
        <end position="634"/>
    </location>
</feature>
<dbReference type="Proteomes" id="UP001218188">
    <property type="component" value="Unassembled WGS sequence"/>
</dbReference>
<feature type="compositionally biased region" description="Acidic residues" evidence="1">
    <location>
        <begin position="590"/>
        <end position="602"/>
    </location>
</feature>
<feature type="compositionally biased region" description="Pro residues" evidence="1">
    <location>
        <begin position="28"/>
        <end position="47"/>
    </location>
</feature>
<feature type="region of interest" description="Disordered" evidence="1">
    <location>
        <begin position="727"/>
        <end position="746"/>
    </location>
</feature>
<comment type="caution">
    <text evidence="2">The sequence shown here is derived from an EMBL/GenBank/DDBJ whole genome shotgun (WGS) entry which is preliminary data.</text>
</comment>
<sequence>MANGPGKPSPTASTWLRPWGAARKPSRAPKPPPNMPTQTPPAPPPAPARVQNTARGLAPWPCASPTFAFPNSSVAANEGPDSDTESLDDSDSDSDHDEPAAAAPLPAPTPPPRPAAFIRVAPAGHPPGTRLPNGLMPGSVIRVATAAEVKARRLVKKHAKDRGIRFLDREQQRVNAGTRLKAVTRLRVRQTAPALHLDLSIHDYAAPVAASGWQAVRQDEPNAHDCDLDEIRRTRPDMRVYDWDATPTPIIDAERNILLLLGGFPPNDAAWGADVAANAAEEMEAAAEEIYAGPKWRRKAGLDDPIPRRGSHRAKHTGVAMGGGQQYPQNLAHAARNLVVFARLFGLQSLRRIAGWTNMLFMAFAPNLHEYYRATYAALCDWDRLQRRTKHIRRNFPERYSVFTTATYNFGPVTVTLPHIDFGNLAWGWCAVTALGNFDPDRGGHLDINADKSTTQAEREQRKHDRARRWQEGIRMYCKWDGPVQLGHIANFLRYSEHTTARALRTNKLELQRKARERMAKRRAKLKKSEEAWCAYTAKAREHAARYRASHAAELALGQVAYRARHSIARVGFNAWHDAYLKRHPRGPPPEDEELGDWPESSDSEHSASPDKRAASPISDECARPPTPPPESAPYDDHLNYFLDYLDPTMAPDYVPKPGQRPFFQRGNNVGIDIFCRSYLLYSGSFVRNHLKYIFWGSQKKQQIFDYQVLRPDAQATLTRIKKESRWQLKSQGTGKGKRSRCRRGEEGAGEHLDVIEGELGLIRGEDGAVHVVAGGAGGGHAVRVVASEVWVGLRPRSLEGFPVNVAVRPRVLGFGWVLCECERAAAGYGSLSVNRGGVLADKRGRCLHFGAVKAIESRDDEGERVLGAEF</sequence>
<protein>
    <submittedName>
        <fullName evidence="2">Uncharacterized protein</fullName>
    </submittedName>
</protein>
<reference evidence="2" key="1">
    <citation type="submission" date="2023-03" db="EMBL/GenBank/DDBJ databases">
        <title>Massive genome expansion in bonnet fungi (Mycena s.s.) driven by repeated elements and novel gene families across ecological guilds.</title>
        <authorList>
            <consortium name="Lawrence Berkeley National Laboratory"/>
            <person name="Harder C.B."/>
            <person name="Miyauchi S."/>
            <person name="Viragh M."/>
            <person name="Kuo A."/>
            <person name="Thoen E."/>
            <person name="Andreopoulos B."/>
            <person name="Lu D."/>
            <person name="Skrede I."/>
            <person name="Drula E."/>
            <person name="Henrissat B."/>
            <person name="Morin E."/>
            <person name="Kohler A."/>
            <person name="Barry K."/>
            <person name="LaButti K."/>
            <person name="Morin E."/>
            <person name="Salamov A."/>
            <person name="Lipzen A."/>
            <person name="Mereny Z."/>
            <person name="Hegedus B."/>
            <person name="Baldrian P."/>
            <person name="Stursova M."/>
            <person name="Weitz H."/>
            <person name="Taylor A."/>
            <person name="Grigoriev I.V."/>
            <person name="Nagy L.G."/>
            <person name="Martin F."/>
            <person name="Kauserud H."/>
        </authorList>
    </citation>
    <scope>NUCLEOTIDE SEQUENCE</scope>
    <source>
        <strain evidence="2">CBHHK200</strain>
    </source>
</reference>
<evidence type="ECO:0000313" key="2">
    <source>
        <dbReference type="EMBL" id="KAJ7028208.1"/>
    </source>
</evidence>
<gene>
    <name evidence="2" type="ORF">C8F04DRAFT_1188890</name>
</gene>
<keyword evidence="3" id="KW-1185">Reference proteome</keyword>
<feature type="compositionally biased region" description="Acidic residues" evidence="1">
    <location>
        <begin position="80"/>
        <end position="96"/>
    </location>
</feature>
<feature type="region of interest" description="Disordered" evidence="1">
    <location>
        <begin position="1"/>
        <end position="134"/>
    </location>
</feature>
<proteinExistence type="predicted"/>
<organism evidence="2 3">
    <name type="scientific">Mycena alexandri</name>
    <dbReference type="NCBI Taxonomy" id="1745969"/>
    <lineage>
        <taxon>Eukaryota</taxon>
        <taxon>Fungi</taxon>
        <taxon>Dikarya</taxon>
        <taxon>Basidiomycota</taxon>
        <taxon>Agaricomycotina</taxon>
        <taxon>Agaricomycetes</taxon>
        <taxon>Agaricomycetidae</taxon>
        <taxon>Agaricales</taxon>
        <taxon>Marasmiineae</taxon>
        <taxon>Mycenaceae</taxon>
        <taxon>Mycena</taxon>
    </lineage>
</organism>
<accession>A0AAD6WUX0</accession>
<evidence type="ECO:0000256" key="1">
    <source>
        <dbReference type="SAM" id="MobiDB-lite"/>
    </source>
</evidence>
<dbReference type="EMBL" id="JARJCM010000115">
    <property type="protein sequence ID" value="KAJ7028208.1"/>
    <property type="molecule type" value="Genomic_DNA"/>
</dbReference>
<name>A0AAD6WUX0_9AGAR</name>
<feature type="compositionally biased region" description="Pro residues" evidence="1">
    <location>
        <begin position="105"/>
        <end position="114"/>
    </location>
</feature>
<evidence type="ECO:0000313" key="3">
    <source>
        <dbReference type="Proteomes" id="UP001218188"/>
    </source>
</evidence>